<sequence>MSKEKYETKEILDTLNSTASKSEKFLQKYAKPIGIFFGVLILAILGYVIYDNYVVVPKNVEAADLMVNAENLYDEGKTKEALGGGSSGILGFSDIAEDFSNTKSGKLANLYAGSIEFKKGNYQQALDLFLKFDSQDKDLKAVKYGAIADSYVELKNKDDAIKFMEKAANESSTPATAYHFGKKAGLLAMSLNQNEKALGFFQSIHDKYPDVDQSGEIEAYIERLKYATGKQ</sequence>
<name>A0A563DGX1_9FLAO</name>
<dbReference type="EMBL" id="SELH01000015">
    <property type="protein sequence ID" value="TWP29312.1"/>
    <property type="molecule type" value="Genomic_DNA"/>
</dbReference>
<dbReference type="InterPro" id="IPR018704">
    <property type="entry name" value="SecYEG/CpoB_TPR"/>
</dbReference>
<keyword evidence="4" id="KW-1185">Reference proteome</keyword>
<evidence type="ECO:0000313" key="3">
    <source>
        <dbReference type="EMBL" id="TWP29312.1"/>
    </source>
</evidence>
<feature type="transmembrane region" description="Helical" evidence="1">
    <location>
        <begin position="29"/>
        <end position="50"/>
    </location>
</feature>
<organism evidence="3 4">
    <name type="scientific">Apibacter muscae</name>
    <dbReference type="NCBI Taxonomy" id="2509004"/>
    <lineage>
        <taxon>Bacteria</taxon>
        <taxon>Pseudomonadati</taxon>
        <taxon>Bacteroidota</taxon>
        <taxon>Flavobacteriia</taxon>
        <taxon>Flavobacteriales</taxon>
        <taxon>Weeksellaceae</taxon>
        <taxon>Apibacter</taxon>
    </lineage>
</organism>
<dbReference type="Pfam" id="PF09976">
    <property type="entry name" value="TPR_21"/>
    <property type="match status" value="1"/>
</dbReference>
<evidence type="ECO:0000256" key="1">
    <source>
        <dbReference type="SAM" id="Phobius"/>
    </source>
</evidence>
<dbReference type="InterPro" id="IPR019734">
    <property type="entry name" value="TPR_rpt"/>
</dbReference>
<keyword evidence="1" id="KW-0472">Membrane</keyword>
<gene>
    <name evidence="3" type="ORF">ETU09_03585</name>
</gene>
<dbReference type="Pfam" id="PF13174">
    <property type="entry name" value="TPR_6"/>
    <property type="match status" value="1"/>
</dbReference>
<protein>
    <submittedName>
        <fullName evidence="3">Tetratricopeptide repeat protein</fullName>
    </submittedName>
</protein>
<dbReference type="OrthoDB" id="9808622at2"/>
<dbReference type="Gene3D" id="1.25.40.10">
    <property type="entry name" value="Tetratricopeptide repeat domain"/>
    <property type="match status" value="1"/>
</dbReference>
<dbReference type="AlphaFoldDB" id="A0A563DGX1"/>
<evidence type="ECO:0000259" key="2">
    <source>
        <dbReference type="Pfam" id="PF09976"/>
    </source>
</evidence>
<dbReference type="Proteomes" id="UP000319499">
    <property type="component" value="Unassembled WGS sequence"/>
</dbReference>
<reference evidence="3 4" key="1">
    <citation type="submission" date="2019-02" db="EMBL/GenBank/DDBJ databases">
        <title>Apibacter muscae sp. nov.: a novel member of the house fly microbiota.</title>
        <authorList>
            <person name="Park R."/>
        </authorList>
    </citation>
    <scope>NUCLEOTIDE SEQUENCE [LARGE SCALE GENOMIC DNA]</scope>
    <source>
        <strain evidence="3 4">AL1</strain>
    </source>
</reference>
<keyword evidence="1" id="KW-1133">Transmembrane helix</keyword>
<dbReference type="RefSeq" id="WP_146291948.1">
    <property type="nucleotide sequence ID" value="NZ_SELH01000015.1"/>
</dbReference>
<accession>A0A563DGX1</accession>
<feature type="domain" description="Ancillary SecYEG translocon subunit/Cell division coordinator CpoB TPR" evidence="2">
    <location>
        <begin position="24"/>
        <end position="171"/>
    </location>
</feature>
<dbReference type="InterPro" id="IPR011990">
    <property type="entry name" value="TPR-like_helical_dom_sf"/>
</dbReference>
<proteinExistence type="predicted"/>
<comment type="caution">
    <text evidence="3">The sequence shown here is derived from an EMBL/GenBank/DDBJ whole genome shotgun (WGS) entry which is preliminary data.</text>
</comment>
<dbReference type="SUPFAM" id="SSF48452">
    <property type="entry name" value="TPR-like"/>
    <property type="match status" value="1"/>
</dbReference>
<evidence type="ECO:0000313" key="4">
    <source>
        <dbReference type="Proteomes" id="UP000319499"/>
    </source>
</evidence>
<keyword evidence="1" id="KW-0812">Transmembrane</keyword>